<sequence length="547" mass="63238">MKKPNDHKSNQFLEVALEQIPRLLGQLNRNPSSLSYGSFDRAYWHYRTNDISCARYQEAVLTLAYLYSNLFEGNIYYKDGNILNYIRAALSFSISIQNKDGSFNEWYLNEGSFVATSFITAALARTLLILDKSDISNYADCILMLKRSADWLRKRDETLVYNQFAGAATASVLVYKLTGDESYKTSAKEKIDTIINKQNDEGWWNEYGGPDIGYLSLMIDYLMKYYEIINDERVVEAVKKAEAFIVNFLHPNFTAGGEYMSRNTEYLIPSGFVFSSRYDPNGLILSNFTVASLELKAGVQPENLDDRYLCYILYNWIEAGLNFNENKPFESTAKYLWFRRMRKFFKESGLFVFQNDKYYFVANLKKGGVFRIYTSVGYTYLDSGIEVASAGKSYISNILNPNSIFFANENSLSTRGTVHMIKEPLMKTSTMIFFKIFQLLFGNIGWIQRLIKKILRKKMIVYQSKQNLRFARLFELKPDSIIVKDLVYGIVPEANVKVGTKSSYTFIPSSKYFTAQELAHGRLEPKEERNYDNKLALLTLNRFWDNM</sequence>
<protein>
    <recommendedName>
        <fullName evidence="3">Squalene cyclase C-terminal domain-containing protein</fullName>
    </recommendedName>
</protein>
<dbReference type="EMBL" id="MHVH01000004">
    <property type="protein sequence ID" value="OHA90541.1"/>
    <property type="molecule type" value="Genomic_DNA"/>
</dbReference>
<comment type="caution">
    <text evidence="1">The sequence shown here is derived from an EMBL/GenBank/DDBJ whole genome shotgun (WGS) entry which is preliminary data.</text>
</comment>
<organism evidence="1 2">
    <name type="scientific">Candidatus Zambryskibacteria bacterium RIFCSPHIGHO2_01_FULL_46_25</name>
    <dbReference type="NCBI Taxonomy" id="1802738"/>
    <lineage>
        <taxon>Bacteria</taxon>
        <taxon>Candidatus Zambryskiibacteriota</taxon>
    </lineage>
</organism>
<proteinExistence type="predicted"/>
<dbReference type="Proteomes" id="UP000178107">
    <property type="component" value="Unassembled WGS sequence"/>
</dbReference>
<gene>
    <name evidence="1" type="ORF">A2838_01020</name>
</gene>
<dbReference type="AlphaFoldDB" id="A0A1G2T1N6"/>
<evidence type="ECO:0000313" key="1">
    <source>
        <dbReference type="EMBL" id="OHA90541.1"/>
    </source>
</evidence>
<dbReference type="InterPro" id="IPR008930">
    <property type="entry name" value="Terpenoid_cyclase/PrenylTrfase"/>
</dbReference>
<name>A0A1G2T1N6_9BACT</name>
<accession>A0A1G2T1N6</accession>
<evidence type="ECO:0008006" key="3">
    <source>
        <dbReference type="Google" id="ProtNLM"/>
    </source>
</evidence>
<dbReference type="Gene3D" id="1.50.10.20">
    <property type="match status" value="1"/>
</dbReference>
<evidence type="ECO:0000313" key="2">
    <source>
        <dbReference type="Proteomes" id="UP000178107"/>
    </source>
</evidence>
<reference evidence="1 2" key="1">
    <citation type="journal article" date="2016" name="Nat. Commun.">
        <title>Thousands of microbial genomes shed light on interconnected biogeochemical processes in an aquifer system.</title>
        <authorList>
            <person name="Anantharaman K."/>
            <person name="Brown C.T."/>
            <person name="Hug L.A."/>
            <person name="Sharon I."/>
            <person name="Castelle C.J."/>
            <person name="Probst A.J."/>
            <person name="Thomas B.C."/>
            <person name="Singh A."/>
            <person name="Wilkins M.J."/>
            <person name="Karaoz U."/>
            <person name="Brodie E.L."/>
            <person name="Williams K.H."/>
            <person name="Hubbard S.S."/>
            <person name="Banfield J.F."/>
        </authorList>
    </citation>
    <scope>NUCLEOTIDE SEQUENCE [LARGE SCALE GENOMIC DNA]</scope>
</reference>
<dbReference type="SUPFAM" id="SSF48239">
    <property type="entry name" value="Terpenoid cyclases/Protein prenyltransferases"/>
    <property type="match status" value="1"/>
</dbReference>